<comment type="caution">
    <text evidence="1">The sequence shown here is derived from an EMBL/GenBank/DDBJ whole genome shotgun (WGS) entry which is preliminary data.</text>
</comment>
<dbReference type="OrthoDB" id="6776860at2759"/>
<reference evidence="1" key="1">
    <citation type="submission" date="2021-03" db="EMBL/GenBank/DDBJ databases">
        <title>Draft genome sequence of rust myrtle Austropuccinia psidii MF-1, a brazilian biotype.</title>
        <authorList>
            <person name="Quecine M.C."/>
            <person name="Pachon D.M.R."/>
            <person name="Bonatelli M.L."/>
            <person name="Correr F.H."/>
            <person name="Franceschini L.M."/>
            <person name="Leite T.F."/>
            <person name="Margarido G.R.A."/>
            <person name="Almeida C.A."/>
            <person name="Ferrarezi J.A."/>
            <person name="Labate C.A."/>
        </authorList>
    </citation>
    <scope>NUCLEOTIDE SEQUENCE</scope>
    <source>
        <strain evidence="1">MF-1</strain>
    </source>
</reference>
<dbReference type="Gene3D" id="3.30.70.270">
    <property type="match status" value="1"/>
</dbReference>
<keyword evidence="2" id="KW-1185">Reference proteome</keyword>
<dbReference type="SUPFAM" id="SSF56672">
    <property type="entry name" value="DNA/RNA polymerases"/>
    <property type="match status" value="1"/>
</dbReference>
<evidence type="ECO:0000313" key="1">
    <source>
        <dbReference type="EMBL" id="MBW0461741.1"/>
    </source>
</evidence>
<sequence length="109" mass="12660">MLRLPSYPESLETRKEICKPVNEVPDMDSIKNIGHNKIVEVTSPVLITWHYGKYRFFGDFRALNDYAKDDRYPIPSIPHSLDNLAKSKYITKINCMKAFHQNGAKPNFM</sequence>
<gene>
    <name evidence="1" type="ORF">O181_001456</name>
</gene>
<dbReference type="InterPro" id="IPR043502">
    <property type="entry name" value="DNA/RNA_pol_sf"/>
</dbReference>
<protein>
    <submittedName>
        <fullName evidence="1">Uncharacterized protein</fullName>
    </submittedName>
</protein>
<accession>A0A9Q3GCF2</accession>
<dbReference type="Proteomes" id="UP000765509">
    <property type="component" value="Unassembled WGS sequence"/>
</dbReference>
<dbReference type="InterPro" id="IPR043128">
    <property type="entry name" value="Rev_trsase/Diguanyl_cyclase"/>
</dbReference>
<dbReference type="AlphaFoldDB" id="A0A9Q3GCF2"/>
<dbReference type="EMBL" id="AVOT02000213">
    <property type="protein sequence ID" value="MBW0461741.1"/>
    <property type="molecule type" value="Genomic_DNA"/>
</dbReference>
<evidence type="ECO:0000313" key="2">
    <source>
        <dbReference type="Proteomes" id="UP000765509"/>
    </source>
</evidence>
<dbReference type="Gene3D" id="3.10.10.10">
    <property type="entry name" value="HIV Type 1 Reverse Transcriptase, subunit A, domain 1"/>
    <property type="match status" value="1"/>
</dbReference>
<name>A0A9Q3GCF2_9BASI</name>
<proteinExistence type="predicted"/>
<organism evidence="1 2">
    <name type="scientific">Austropuccinia psidii MF-1</name>
    <dbReference type="NCBI Taxonomy" id="1389203"/>
    <lineage>
        <taxon>Eukaryota</taxon>
        <taxon>Fungi</taxon>
        <taxon>Dikarya</taxon>
        <taxon>Basidiomycota</taxon>
        <taxon>Pucciniomycotina</taxon>
        <taxon>Pucciniomycetes</taxon>
        <taxon>Pucciniales</taxon>
        <taxon>Sphaerophragmiaceae</taxon>
        <taxon>Austropuccinia</taxon>
    </lineage>
</organism>